<protein>
    <submittedName>
        <fullName evidence="7">Uncharacterized protein</fullName>
    </submittedName>
</protein>
<evidence type="ECO:0000256" key="3">
    <source>
        <dbReference type="ARBA" id="ARBA00022705"/>
    </source>
</evidence>
<dbReference type="PANTHER" id="PTHR10507:SF0">
    <property type="entry name" value="CELL DIVISION CONTROL PROTEIN 45 HOMOLOG"/>
    <property type="match status" value="1"/>
</dbReference>
<evidence type="ECO:0000256" key="6">
    <source>
        <dbReference type="SAM" id="MobiDB-lite"/>
    </source>
</evidence>
<evidence type="ECO:0000256" key="4">
    <source>
        <dbReference type="ARBA" id="ARBA00023242"/>
    </source>
</evidence>
<organism evidence="7 8">
    <name type="scientific">Reticulomyxa filosa</name>
    <dbReference type="NCBI Taxonomy" id="46433"/>
    <lineage>
        <taxon>Eukaryota</taxon>
        <taxon>Sar</taxon>
        <taxon>Rhizaria</taxon>
        <taxon>Retaria</taxon>
        <taxon>Foraminifera</taxon>
        <taxon>Monothalamids</taxon>
        <taxon>Reticulomyxidae</taxon>
        <taxon>Reticulomyxa</taxon>
    </lineage>
</organism>
<keyword evidence="3" id="KW-0235">DNA replication</keyword>
<dbReference type="EMBL" id="ASPP01005570">
    <property type="protein sequence ID" value="ETO30290.1"/>
    <property type="molecule type" value="Genomic_DNA"/>
</dbReference>
<dbReference type="Proteomes" id="UP000023152">
    <property type="component" value="Unassembled WGS sequence"/>
</dbReference>
<accession>X6NVF5</accession>
<dbReference type="AlphaFoldDB" id="X6NVF5"/>
<dbReference type="GO" id="GO:0003697">
    <property type="term" value="F:single-stranded DNA binding"/>
    <property type="evidence" value="ECO:0007669"/>
    <property type="project" value="TreeGrafter"/>
</dbReference>
<comment type="caution">
    <text evidence="7">The sequence shown here is derived from an EMBL/GenBank/DDBJ whole genome shotgun (WGS) entry which is preliminary data.</text>
</comment>
<dbReference type="PANTHER" id="PTHR10507">
    <property type="entry name" value="CDC45-RELATED PROTEIN"/>
    <property type="match status" value="1"/>
</dbReference>
<dbReference type="OrthoDB" id="10258882at2759"/>
<evidence type="ECO:0000313" key="8">
    <source>
        <dbReference type="Proteomes" id="UP000023152"/>
    </source>
</evidence>
<keyword evidence="8" id="KW-1185">Reference proteome</keyword>
<evidence type="ECO:0000313" key="7">
    <source>
        <dbReference type="EMBL" id="ETO30290.1"/>
    </source>
</evidence>
<comment type="similarity">
    <text evidence="2">Belongs to the CDC45 family.</text>
</comment>
<dbReference type="GO" id="GO:1902977">
    <property type="term" value="P:mitotic DNA replication preinitiation complex assembly"/>
    <property type="evidence" value="ECO:0007669"/>
    <property type="project" value="TreeGrafter"/>
</dbReference>
<dbReference type="GO" id="GO:0006270">
    <property type="term" value="P:DNA replication initiation"/>
    <property type="evidence" value="ECO:0007669"/>
    <property type="project" value="InterPro"/>
</dbReference>
<name>X6NVF5_RETFI</name>
<evidence type="ECO:0000256" key="5">
    <source>
        <dbReference type="ARBA" id="ARBA00023306"/>
    </source>
</evidence>
<keyword evidence="5" id="KW-0131">Cell cycle</keyword>
<gene>
    <name evidence="7" type="ORF">RFI_06830</name>
</gene>
<evidence type="ECO:0000256" key="2">
    <source>
        <dbReference type="ARBA" id="ARBA00010727"/>
    </source>
</evidence>
<evidence type="ECO:0000256" key="1">
    <source>
        <dbReference type="ARBA" id="ARBA00004123"/>
    </source>
</evidence>
<proteinExistence type="inferred from homology"/>
<feature type="compositionally biased region" description="Basic and acidic residues" evidence="6">
    <location>
        <begin position="193"/>
        <end position="212"/>
    </location>
</feature>
<dbReference type="GO" id="GO:0003682">
    <property type="term" value="F:chromatin binding"/>
    <property type="evidence" value="ECO:0007669"/>
    <property type="project" value="TreeGrafter"/>
</dbReference>
<dbReference type="InterPro" id="IPR003874">
    <property type="entry name" value="CDC45"/>
</dbReference>
<dbReference type="Pfam" id="PF02724">
    <property type="entry name" value="CDC45"/>
    <property type="match status" value="1"/>
</dbReference>
<comment type="subcellular location">
    <subcellularLocation>
        <location evidence="1">Nucleus</location>
    </subcellularLocation>
</comment>
<dbReference type="GO" id="GO:0003688">
    <property type="term" value="F:DNA replication origin binding"/>
    <property type="evidence" value="ECO:0007669"/>
    <property type="project" value="TreeGrafter"/>
</dbReference>
<dbReference type="GO" id="GO:0031261">
    <property type="term" value="C:DNA replication preinitiation complex"/>
    <property type="evidence" value="ECO:0007669"/>
    <property type="project" value="TreeGrafter"/>
</dbReference>
<reference evidence="7 8" key="1">
    <citation type="journal article" date="2013" name="Curr. Biol.">
        <title>The Genome of the Foraminiferan Reticulomyxa filosa.</title>
        <authorList>
            <person name="Glockner G."/>
            <person name="Hulsmann N."/>
            <person name="Schleicher M."/>
            <person name="Noegel A.A."/>
            <person name="Eichinger L."/>
            <person name="Gallinger C."/>
            <person name="Pawlowski J."/>
            <person name="Sierra R."/>
            <person name="Euteneuer U."/>
            <person name="Pillet L."/>
            <person name="Moustafa A."/>
            <person name="Platzer M."/>
            <person name="Groth M."/>
            <person name="Szafranski K."/>
            <person name="Schliwa M."/>
        </authorList>
    </citation>
    <scope>NUCLEOTIDE SEQUENCE [LARGE SCALE GENOMIC DNA]</scope>
</reference>
<feature type="region of interest" description="Disordered" evidence="6">
    <location>
        <begin position="193"/>
        <end position="224"/>
    </location>
</feature>
<keyword evidence="4" id="KW-0539">Nucleus</keyword>
<dbReference type="GO" id="GO:0000727">
    <property type="term" value="P:double-strand break repair via break-induced replication"/>
    <property type="evidence" value="ECO:0007669"/>
    <property type="project" value="TreeGrafter"/>
</dbReference>
<sequence>MDTEAIVDYSNDKMLENKMLSHRETGHIQFSEEYRFMLLRFWNLFDSIFYSPYVAAKLGIWTEGGKATLKYLFARMAFPLAEVQQPFCNMKRELKYNFPEMLKKYANEYELDDEIQKEPMKDKMRGGWGGVCFCHCHCQKQHGQFQSISAADMVYAMTAVLESDFAVHADSGIDRTDASNALTVIRPPVSSLEHAKKDGEVENEVSQKHDESNSGDIDDTDKSLSKDTDIATQTNTVFIQNFWKAYDLVKIEHFSDLQKAIEIAKNRQKQIVDMVRLIFSFFNTLNNSIFFSPFVLPVKKIK</sequence>